<organism evidence="2 3">
    <name type="scientific">Edaphochlamys debaryana</name>
    <dbReference type="NCBI Taxonomy" id="47281"/>
    <lineage>
        <taxon>Eukaryota</taxon>
        <taxon>Viridiplantae</taxon>
        <taxon>Chlorophyta</taxon>
        <taxon>core chlorophytes</taxon>
        <taxon>Chlorophyceae</taxon>
        <taxon>CS clade</taxon>
        <taxon>Chlamydomonadales</taxon>
        <taxon>Chlamydomonadales incertae sedis</taxon>
        <taxon>Edaphochlamys</taxon>
    </lineage>
</organism>
<evidence type="ECO:0000313" key="3">
    <source>
        <dbReference type="Proteomes" id="UP000612055"/>
    </source>
</evidence>
<comment type="caution">
    <text evidence="2">The sequence shown here is derived from an EMBL/GenBank/DDBJ whole genome shotgun (WGS) entry which is preliminary data.</text>
</comment>
<name>A0A835YFZ3_9CHLO</name>
<evidence type="ECO:0000313" key="2">
    <source>
        <dbReference type="EMBL" id="KAG2502202.1"/>
    </source>
</evidence>
<gene>
    <name evidence="2" type="ORF">HYH03_000688</name>
</gene>
<evidence type="ECO:0000256" key="1">
    <source>
        <dbReference type="SAM" id="MobiDB-lite"/>
    </source>
</evidence>
<feature type="compositionally biased region" description="Low complexity" evidence="1">
    <location>
        <begin position="411"/>
        <end position="423"/>
    </location>
</feature>
<protein>
    <submittedName>
        <fullName evidence="2">Uncharacterized protein</fullName>
    </submittedName>
</protein>
<keyword evidence="3" id="KW-1185">Reference proteome</keyword>
<sequence>MDPDSMSQPVAEDQQFIGIIPDAISEISDDRSEGALRKNRRTSLVVADAQQQLCHLHADVQRVDTFLAEAEALLAAGRGARPDRRSLQLCHNGTWLGDEAAMPAEPGLSGDGAVGEAQGEGAGNLPSAASCLRRRSVVTFHCPPLDREAAGSGDATLSPDTIPRLGPSPYPGSSAGPVFDRGDWAAGYNTHPFPRAPQVARANSFNPGPILRARSFRERSLGAGALTAASAGLLRRASGYGVGDCAGLNPLPRSSKLLLAASTAAPPVLVRSPSRSSADGTEPAALQRSPTAELATAPVAVSAGGGERGGRIRAMLTGLLRRTTAGAEQQAPLSASPLSAQRRRSLAVTGVGAAARSPQALNGMGQADASAAAAEGLRRSESSSGAALRGLGISRSISVSGASPLVPTQTSSPGASPYASAGRAHAAAPQSNILGAVGALGRSGVDGGELAAALPGQRSPLLPALGRARSSVTASSVAMAAAAWA</sequence>
<dbReference type="AlphaFoldDB" id="A0A835YFZ3"/>
<proteinExistence type="predicted"/>
<reference evidence="2" key="1">
    <citation type="journal article" date="2020" name="bioRxiv">
        <title>Comparative genomics of Chlamydomonas.</title>
        <authorList>
            <person name="Craig R.J."/>
            <person name="Hasan A.R."/>
            <person name="Ness R.W."/>
            <person name="Keightley P.D."/>
        </authorList>
    </citation>
    <scope>NUCLEOTIDE SEQUENCE</scope>
    <source>
        <strain evidence="2">CCAP 11/70</strain>
    </source>
</reference>
<feature type="region of interest" description="Disordered" evidence="1">
    <location>
        <begin position="269"/>
        <end position="293"/>
    </location>
</feature>
<dbReference type="EMBL" id="JAEHOE010000001">
    <property type="protein sequence ID" value="KAG2502202.1"/>
    <property type="molecule type" value="Genomic_DNA"/>
</dbReference>
<feature type="region of interest" description="Disordered" evidence="1">
    <location>
        <begin position="402"/>
        <end position="423"/>
    </location>
</feature>
<dbReference type="Proteomes" id="UP000612055">
    <property type="component" value="Unassembled WGS sequence"/>
</dbReference>
<accession>A0A835YFZ3</accession>